<dbReference type="GO" id="GO:0006952">
    <property type="term" value="P:defense response"/>
    <property type="evidence" value="ECO:0007669"/>
    <property type="project" value="UniProtKB-KW"/>
</dbReference>
<proteinExistence type="evidence at transcript level"/>
<reference evidence="7" key="2">
    <citation type="journal article" date="2020" name="Sci. Rep.">
        <title>Transcriptomic profiling of the medicinal plant Clitoria ternatea: identification of potential genes in cyclotide biosynthesis.</title>
        <authorList>
            <person name="Kalmankar N.V."/>
            <person name="Venkatesan R."/>
            <person name="Balaram P."/>
            <person name="Sowdhamini R."/>
        </authorList>
    </citation>
    <scope>NUCLEOTIDE SEQUENCE</scope>
</reference>
<evidence type="ECO:0000256" key="3">
    <source>
        <dbReference type="ARBA" id="ARBA00023157"/>
    </source>
</evidence>
<reference evidence="7" key="3">
    <citation type="submission" date="2020-05" db="EMBL/GenBank/DDBJ databases">
        <authorList>
            <person name="Kalmankar N."/>
            <person name="Venkatesan R."/>
            <person name="Balaram P."/>
            <person name="Ramanathan S."/>
        </authorList>
    </citation>
    <scope>NUCLEOTIDE SEQUENCE</scope>
</reference>
<evidence type="ECO:0000256" key="1">
    <source>
        <dbReference type="ARBA" id="ARBA00022821"/>
    </source>
</evidence>
<keyword evidence="2" id="KW-0960">Knottin</keyword>
<dbReference type="PROSITE" id="PS51052">
    <property type="entry name" value="CYCLOTIDE"/>
    <property type="match status" value="1"/>
</dbReference>
<evidence type="ECO:0000259" key="5">
    <source>
        <dbReference type="Pfam" id="PF16720"/>
    </source>
</evidence>
<feature type="chain" id="PRO_5033242072" evidence="4">
    <location>
        <begin position="25"/>
        <end position="122"/>
    </location>
</feature>
<dbReference type="Pfam" id="PF16720">
    <property type="entry name" value="Albumin_I_a"/>
    <property type="match status" value="1"/>
</dbReference>
<sequence>MTYIRLASLLVLFFFAASVEKMEADTTPCGESCVWIPCVSSIVGCSCQNKVCYQNHVIAATSKSIDEHHLLCQSHYDCITKGSGNFCAPFLEHDVPYGWCFHAESEGYLLKDFLKKPMKIVI</sequence>
<feature type="signal peptide" evidence="4">
    <location>
        <begin position="1"/>
        <end position="24"/>
    </location>
</feature>
<evidence type="ECO:0000313" key="7">
    <source>
        <dbReference type="EMBL" id="QMV80732.1"/>
    </source>
</evidence>
<dbReference type="PROSITE" id="PS60008">
    <property type="entry name" value="CYCLOTIDE_BRACELET"/>
    <property type="match status" value="1"/>
</dbReference>
<evidence type="ECO:0000256" key="4">
    <source>
        <dbReference type="SAM" id="SignalP"/>
    </source>
</evidence>
<organism evidence="6">
    <name type="scientific">Clitoria ternatea</name>
    <name type="common">Butterfly pea</name>
    <dbReference type="NCBI Taxonomy" id="43366"/>
    <lineage>
        <taxon>Eukaryota</taxon>
        <taxon>Viridiplantae</taxon>
        <taxon>Streptophyta</taxon>
        <taxon>Embryophyta</taxon>
        <taxon>Tracheophyta</taxon>
        <taxon>Spermatophyta</taxon>
        <taxon>Magnoliopsida</taxon>
        <taxon>eudicotyledons</taxon>
        <taxon>Gunneridae</taxon>
        <taxon>Pentapetalae</taxon>
        <taxon>rosids</taxon>
        <taxon>fabids</taxon>
        <taxon>Fabales</taxon>
        <taxon>Fabaceae</taxon>
        <taxon>Papilionoideae</taxon>
        <taxon>50 kb inversion clade</taxon>
        <taxon>NPAAA clade</taxon>
        <taxon>indigoferoid/millettioid clade</taxon>
        <taxon>Phaseoleae</taxon>
        <taxon>Clitoria</taxon>
    </lineage>
</organism>
<dbReference type="InterPro" id="IPR032000">
    <property type="entry name" value="Albumin_I_a"/>
</dbReference>
<keyword evidence="1" id="KW-0611">Plant defense</keyword>
<dbReference type="SUPFAM" id="SSF57038">
    <property type="entry name" value="Cyclotides"/>
    <property type="match status" value="1"/>
</dbReference>
<dbReference type="EMBL" id="MT468679">
    <property type="protein sequence ID" value="QMV80732.1"/>
    <property type="molecule type" value="mRNA"/>
</dbReference>
<accession>A0A0S1RG98</accession>
<dbReference type="Pfam" id="PF03784">
    <property type="entry name" value="Cyclotide"/>
    <property type="match status" value="1"/>
</dbReference>
<evidence type="ECO:0000256" key="2">
    <source>
        <dbReference type="ARBA" id="ARBA00022854"/>
    </source>
</evidence>
<feature type="domain" description="Albumin I chain a" evidence="5">
    <location>
        <begin position="67"/>
        <end position="115"/>
    </location>
</feature>
<reference evidence="6" key="1">
    <citation type="journal article" date="2015" name="New Phytol.">
        <title>Gene co-evolution and regulation locks cyclic plant defence peptides to their targets.</title>
        <authorList>
            <person name="Gilding E.K."/>
            <person name="Jackson M.A."/>
            <person name="Poth A.G."/>
            <person name="Henriques S.T."/>
            <person name="Mahatmanto T."/>
            <person name="Prentis P.J."/>
            <person name="Craik D.J."/>
        </authorList>
    </citation>
    <scope>NUCLEOTIDE SEQUENCE</scope>
</reference>
<evidence type="ECO:0000313" key="6">
    <source>
        <dbReference type="EMBL" id="ALL96755.1"/>
    </source>
</evidence>
<keyword evidence="4" id="KW-0732">Signal</keyword>
<keyword evidence="3" id="KW-1015">Disulfide bond</keyword>
<dbReference type="AlphaFoldDB" id="A0A0S1RG98"/>
<dbReference type="InterPro" id="IPR012323">
    <property type="entry name" value="Cyclotide_bracelet_CS"/>
</dbReference>
<dbReference type="EMBL" id="KR911978">
    <property type="protein sequence ID" value="ALL96755.1"/>
    <property type="molecule type" value="mRNA"/>
</dbReference>
<dbReference type="InterPro" id="IPR005535">
    <property type="entry name" value="Cyclotide"/>
</dbReference>
<dbReference type="InterPro" id="IPR036146">
    <property type="entry name" value="Cyclotide_sf"/>
</dbReference>
<protein>
    <submittedName>
        <fullName evidence="6">Albumin 1</fullName>
    </submittedName>
    <submittedName>
        <fullName evidence="7">Cyclotide</fullName>
    </submittedName>
</protein>
<name>A0A0S1RG98_CLITE</name>